<comment type="caution">
    <text evidence="1">The sequence shown here is derived from an EMBL/GenBank/DDBJ whole genome shotgun (WGS) entry which is preliminary data.</text>
</comment>
<protein>
    <submittedName>
        <fullName evidence="1">Uncharacterized protein</fullName>
    </submittedName>
</protein>
<organism evidence="1 2">
    <name type="scientific">Clostridium carboxidivorans P7</name>
    <dbReference type="NCBI Taxonomy" id="536227"/>
    <lineage>
        <taxon>Bacteria</taxon>
        <taxon>Bacillati</taxon>
        <taxon>Bacillota</taxon>
        <taxon>Clostridia</taxon>
        <taxon>Eubacteriales</taxon>
        <taxon>Clostridiaceae</taxon>
        <taxon>Clostridium</taxon>
    </lineage>
</organism>
<dbReference type="EMBL" id="ACVI01000107">
    <property type="protein sequence ID" value="EET85137.1"/>
    <property type="molecule type" value="Genomic_DNA"/>
</dbReference>
<accession>C6Q059</accession>
<dbReference type="Proteomes" id="UP000004198">
    <property type="component" value="Unassembled WGS sequence"/>
</dbReference>
<keyword evidence="2" id="KW-1185">Reference proteome</keyword>
<dbReference type="AlphaFoldDB" id="C6Q059"/>
<evidence type="ECO:0000313" key="2">
    <source>
        <dbReference type="Proteomes" id="UP000004198"/>
    </source>
</evidence>
<gene>
    <name evidence="1" type="ORF">CcarbDRAFT_4426</name>
</gene>
<evidence type="ECO:0000313" key="1">
    <source>
        <dbReference type="EMBL" id="EET85137.1"/>
    </source>
</evidence>
<name>C6Q059_9CLOT</name>
<proteinExistence type="predicted"/>
<reference evidence="1 2" key="1">
    <citation type="submission" date="2009-06" db="EMBL/GenBank/DDBJ databases">
        <title>The draft genome of Clostridium carboxidivorans P7.</title>
        <authorList>
            <consortium name="US DOE Joint Genome Institute (JGI-PGF)"/>
            <person name="Lucas S."/>
            <person name="Copeland A."/>
            <person name="Lapidus A."/>
            <person name="Glavina del Rio T."/>
            <person name="Tice H."/>
            <person name="Bruce D."/>
            <person name="Goodwin L."/>
            <person name="Pitluck S."/>
            <person name="Larimer F."/>
            <person name="Land M.L."/>
            <person name="Hauser L."/>
            <person name="Hemme C.L."/>
        </authorList>
    </citation>
    <scope>NUCLEOTIDE SEQUENCE [LARGE SCALE GENOMIC DNA]</scope>
    <source>
        <strain evidence="1 2">P7</strain>
    </source>
</reference>
<sequence length="36" mass="4003">MSLQGFYLMPHPPIVIPEVGKGEEKRLLVLVVVCIP</sequence>